<evidence type="ECO:0000313" key="4">
    <source>
        <dbReference type="EMBL" id="MCI1190149.1"/>
    </source>
</evidence>
<keyword evidence="5" id="KW-1185">Reference proteome</keyword>
<dbReference type="AlphaFoldDB" id="A0A9X2AKW0"/>
<dbReference type="EMBL" id="JALBGC010000008">
    <property type="protein sequence ID" value="MCI1190149.1"/>
    <property type="molecule type" value="Genomic_DNA"/>
</dbReference>
<evidence type="ECO:0000259" key="3">
    <source>
        <dbReference type="Pfam" id="PF20434"/>
    </source>
</evidence>
<feature type="chain" id="PRO_5040825702" evidence="2">
    <location>
        <begin position="22"/>
        <end position="982"/>
    </location>
</feature>
<sequence length="982" mass="100502">MKSLLLFGLLLVLGLARPALAQTPIDTTGGRYFRPIFPTVTVTSGVAYGSAVTFTGGTQTLLMDIYQPVGDATAERPVIIFAHQGGFVTGSRSESYMASVCTQFAKLGYVTASIDYRLGFFPLDTTNFSKAALRGMQDLRAAVRFFRKDAATTNTYRISPSRIVVGGTSAGGFAAIEVGYLDKASEVPADVNIALMDGIEGASGNPGYSSAVLAVLNLSGATNPPSIIEAGNAPLYSAHGTSDAVVPYFKGKVNVSPLPPKYVFGSGLLNPYASSVGVLNVLRRFSKAPHIPQYPVQSANAGSPNSAAYADTTYRDIRAFLRPLLGPFALPSLTINSNTTVPGGNYQDITINSGTATLAGNITVYGTLVIKSLSGQLAGSLGTNCFVVDGPGNFDLQAGASLRICDAAGISASGSTGAIRNTGSRSFSPGAVYAYVGTGNQATGAGLPGTVRELEVAVPAGSTLTLSQTLSISQRLLPTSGTFDNSAGLTLLSGPAGTALATPGAGTLTTALAVQRYIDPSVNPGLGYRHLAAPVTGATVGGLNNTANGGSFAPEISQAATYNNSATPGTTSPFPNIFFYDQSRVTRANAYAPFDRGYEAPTSLSDQLLPGRGYTVNMSAGQTLSFSGTLTSNNAAFSATLPGAVSADGGWHLLGNPFASALNWDAVPVPAGLDGAMYIFVSSSQYGGNYRSYVNGVGGAPGSTIPLGQAFFVRSPGATPVTLTFPTAARITDFATANAATVQRPAADPRARLRLTLAPEAAPTTTDEAFVYLETGATAGPDARYDARKLANPSGLNLASTAAGQDLSINGLPLLTATTVVPLTVAVPQPGRYTLAAADLQNFAPGTSLTLTDALAGTRTVLAPGSSYSFALAGTTAPGRFALELRPGTATATAAAQLAEQVQLYPNPAVGSFRVVLPATGATAVTARLSNALGQVVRQRQLATPAGQPLTADFDVRGLAPGVYQLHLAVGGTAVVRRVVVQ</sequence>
<evidence type="ECO:0000256" key="2">
    <source>
        <dbReference type="SAM" id="SignalP"/>
    </source>
</evidence>
<keyword evidence="1" id="KW-0378">Hydrolase</keyword>
<feature type="domain" description="BD-FAE-like" evidence="3">
    <location>
        <begin position="63"/>
        <end position="196"/>
    </location>
</feature>
<dbReference type="SUPFAM" id="SSF53474">
    <property type="entry name" value="alpha/beta-Hydrolases"/>
    <property type="match status" value="1"/>
</dbReference>
<dbReference type="InterPro" id="IPR049492">
    <property type="entry name" value="BD-FAE-like_dom"/>
</dbReference>
<accession>A0A9X2AKW0</accession>
<dbReference type="InterPro" id="IPR026444">
    <property type="entry name" value="Secre_tail"/>
</dbReference>
<dbReference type="PANTHER" id="PTHR48081">
    <property type="entry name" value="AB HYDROLASE SUPERFAMILY PROTEIN C4A8.06C"/>
    <property type="match status" value="1"/>
</dbReference>
<dbReference type="Gene3D" id="3.40.50.1820">
    <property type="entry name" value="alpha/beta hydrolase"/>
    <property type="match status" value="1"/>
</dbReference>
<dbReference type="InterPro" id="IPR050300">
    <property type="entry name" value="GDXG_lipolytic_enzyme"/>
</dbReference>
<dbReference type="InterPro" id="IPR029058">
    <property type="entry name" value="AB_hydrolase_fold"/>
</dbReference>
<protein>
    <submittedName>
        <fullName evidence="4">Carboxylesterase family protein</fullName>
    </submittedName>
</protein>
<keyword evidence="2" id="KW-0732">Signal</keyword>
<dbReference type="Proteomes" id="UP001139193">
    <property type="component" value="Unassembled WGS sequence"/>
</dbReference>
<gene>
    <name evidence="4" type="ORF">MON38_22210</name>
</gene>
<name>A0A9X2AKW0_9BACT</name>
<dbReference type="GO" id="GO:0016787">
    <property type="term" value="F:hydrolase activity"/>
    <property type="evidence" value="ECO:0007669"/>
    <property type="project" value="UniProtKB-KW"/>
</dbReference>
<dbReference type="RefSeq" id="WP_241938359.1">
    <property type="nucleotide sequence ID" value="NZ_JALBGC010000008.1"/>
</dbReference>
<comment type="caution">
    <text evidence="4">The sequence shown here is derived from an EMBL/GenBank/DDBJ whole genome shotgun (WGS) entry which is preliminary data.</text>
</comment>
<organism evidence="4 5">
    <name type="scientific">Hymenobacter cyanobacteriorum</name>
    <dbReference type="NCBI Taxonomy" id="2926463"/>
    <lineage>
        <taxon>Bacteria</taxon>
        <taxon>Pseudomonadati</taxon>
        <taxon>Bacteroidota</taxon>
        <taxon>Cytophagia</taxon>
        <taxon>Cytophagales</taxon>
        <taxon>Hymenobacteraceae</taxon>
        <taxon>Hymenobacter</taxon>
    </lineage>
</organism>
<dbReference type="NCBIfam" id="TIGR04183">
    <property type="entry name" value="Por_Secre_tail"/>
    <property type="match status" value="1"/>
</dbReference>
<evidence type="ECO:0000256" key="1">
    <source>
        <dbReference type="ARBA" id="ARBA00022801"/>
    </source>
</evidence>
<reference evidence="4" key="1">
    <citation type="submission" date="2022-03" db="EMBL/GenBank/DDBJ databases">
        <title>Bacterial whole genome sequence for Hymenobacter sp. DH14.</title>
        <authorList>
            <person name="Le V."/>
        </authorList>
    </citation>
    <scope>NUCLEOTIDE SEQUENCE</scope>
    <source>
        <strain evidence="4">DH14</strain>
    </source>
</reference>
<evidence type="ECO:0000313" key="5">
    <source>
        <dbReference type="Proteomes" id="UP001139193"/>
    </source>
</evidence>
<feature type="signal peptide" evidence="2">
    <location>
        <begin position="1"/>
        <end position="21"/>
    </location>
</feature>
<dbReference type="Pfam" id="PF20434">
    <property type="entry name" value="BD-FAE"/>
    <property type="match status" value="1"/>
</dbReference>
<proteinExistence type="predicted"/>